<organism evidence="18 19">
    <name type="scientific">Photobacterium lutimaris</name>
    <dbReference type="NCBI Taxonomy" id="388278"/>
    <lineage>
        <taxon>Bacteria</taxon>
        <taxon>Pseudomonadati</taxon>
        <taxon>Pseudomonadota</taxon>
        <taxon>Gammaproteobacteria</taxon>
        <taxon>Vibrionales</taxon>
        <taxon>Vibrionaceae</taxon>
        <taxon>Photobacterium</taxon>
    </lineage>
</organism>
<dbReference type="PANTHER" id="PTHR44936:SF5">
    <property type="entry name" value="SENSOR HISTIDINE KINASE ENVZ"/>
    <property type="match status" value="1"/>
</dbReference>
<evidence type="ECO:0000313" key="18">
    <source>
        <dbReference type="EMBL" id="PSU34702.1"/>
    </source>
</evidence>
<evidence type="ECO:0000259" key="16">
    <source>
        <dbReference type="PROSITE" id="PS50109"/>
    </source>
</evidence>
<protein>
    <recommendedName>
        <fullName evidence="3">histidine kinase</fullName>
        <ecNumber evidence="3">2.7.13.3</ecNumber>
    </recommendedName>
</protein>
<keyword evidence="10 18" id="KW-0418">Kinase</keyword>
<keyword evidence="19" id="KW-1185">Reference proteome</keyword>
<evidence type="ECO:0000256" key="1">
    <source>
        <dbReference type="ARBA" id="ARBA00000085"/>
    </source>
</evidence>
<dbReference type="InterPro" id="IPR003660">
    <property type="entry name" value="HAMP_dom"/>
</dbReference>
<dbReference type="InterPro" id="IPR004358">
    <property type="entry name" value="Sig_transdc_His_kin-like_C"/>
</dbReference>
<evidence type="ECO:0000259" key="17">
    <source>
        <dbReference type="PROSITE" id="PS50885"/>
    </source>
</evidence>
<evidence type="ECO:0000256" key="15">
    <source>
        <dbReference type="SAM" id="Phobius"/>
    </source>
</evidence>
<dbReference type="Pfam" id="PF02518">
    <property type="entry name" value="HATPase_c"/>
    <property type="match status" value="1"/>
</dbReference>
<evidence type="ECO:0000256" key="3">
    <source>
        <dbReference type="ARBA" id="ARBA00012438"/>
    </source>
</evidence>
<dbReference type="InterPro" id="IPR003594">
    <property type="entry name" value="HATPase_dom"/>
</dbReference>
<evidence type="ECO:0000313" key="19">
    <source>
        <dbReference type="Proteomes" id="UP000241222"/>
    </source>
</evidence>
<dbReference type="PROSITE" id="PS50885">
    <property type="entry name" value="HAMP"/>
    <property type="match status" value="1"/>
</dbReference>
<proteinExistence type="predicted"/>
<evidence type="ECO:0000256" key="8">
    <source>
        <dbReference type="ARBA" id="ARBA00022692"/>
    </source>
</evidence>
<dbReference type="GO" id="GO:0005524">
    <property type="term" value="F:ATP binding"/>
    <property type="evidence" value="ECO:0007669"/>
    <property type="project" value="UniProtKB-KW"/>
</dbReference>
<dbReference type="SUPFAM" id="SSF47384">
    <property type="entry name" value="Homodimeric domain of signal transducing histidine kinase"/>
    <property type="match status" value="1"/>
</dbReference>
<accession>A0A2T3J0T4</accession>
<dbReference type="Gene3D" id="1.10.287.130">
    <property type="match status" value="1"/>
</dbReference>
<evidence type="ECO:0000256" key="4">
    <source>
        <dbReference type="ARBA" id="ARBA00022475"/>
    </source>
</evidence>
<evidence type="ECO:0000256" key="2">
    <source>
        <dbReference type="ARBA" id="ARBA00004429"/>
    </source>
</evidence>
<dbReference type="GO" id="GO:0000155">
    <property type="term" value="F:phosphorelay sensor kinase activity"/>
    <property type="evidence" value="ECO:0007669"/>
    <property type="project" value="InterPro"/>
</dbReference>
<keyword evidence="7" id="KW-0808">Transferase</keyword>
<keyword evidence="13" id="KW-0902">Two-component regulatory system</keyword>
<feature type="domain" description="Histidine kinase" evidence="16">
    <location>
        <begin position="283"/>
        <end position="479"/>
    </location>
</feature>
<reference evidence="18 19" key="1">
    <citation type="submission" date="2018-03" db="EMBL/GenBank/DDBJ databases">
        <title>Whole genome sequencing of Histamine producing bacteria.</title>
        <authorList>
            <person name="Butler K."/>
        </authorList>
    </citation>
    <scope>NUCLEOTIDE SEQUENCE [LARGE SCALE GENOMIC DNA]</scope>
    <source>
        <strain evidence="18 19">JCM 13586</strain>
    </source>
</reference>
<evidence type="ECO:0000256" key="6">
    <source>
        <dbReference type="ARBA" id="ARBA00022553"/>
    </source>
</evidence>
<evidence type="ECO:0000256" key="9">
    <source>
        <dbReference type="ARBA" id="ARBA00022741"/>
    </source>
</evidence>
<evidence type="ECO:0000256" key="12">
    <source>
        <dbReference type="ARBA" id="ARBA00022989"/>
    </source>
</evidence>
<comment type="subcellular location">
    <subcellularLocation>
        <location evidence="2">Cell inner membrane</location>
        <topology evidence="2">Multi-pass membrane protein</topology>
    </subcellularLocation>
</comment>
<evidence type="ECO:0000256" key="13">
    <source>
        <dbReference type="ARBA" id="ARBA00023012"/>
    </source>
</evidence>
<evidence type="ECO:0000256" key="5">
    <source>
        <dbReference type="ARBA" id="ARBA00022519"/>
    </source>
</evidence>
<dbReference type="InterPro" id="IPR005467">
    <property type="entry name" value="His_kinase_dom"/>
</dbReference>
<evidence type="ECO:0000256" key="10">
    <source>
        <dbReference type="ARBA" id="ARBA00022777"/>
    </source>
</evidence>
<dbReference type="SUPFAM" id="SSF55874">
    <property type="entry name" value="ATPase domain of HSP90 chaperone/DNA topoisomerase II/histidine kinase"/>
    <property type="match status" value="1"/>
</dbReference>
<keyword evidence="4" id="KW-1003">Cell membrane</keyword>
<comment type="catalytic activity">
    <reaction evidence="1">
        <text>ATP + protein L-histidine = ADP + protein N-phospho-L-histidine.</text>
        <dbReference type="EC" id="2.7.13.3"/>
    </reaction>
</comment>
<dbReference type="Gene3D" id="3.30.565.10">
    <property type="entry name" value="Histidine kinase-like ATPase, C-terminal domain"/>
    <property type="match status" value="1"/>
</dbReference>
<dbReference type="Proteomes" id="UP000241222">
    <property type="component" value="Unassembled WGS sequence"/>
</dbReference>
<dbReference type="PROSITE" id="PS50109">
    <property type="entry name" value="HIS_KIN"/>
    <property type="match status" value="1"/>
</dbReference>
<sequence>MNKNLTFFKSITFRVGATLLVVIIIAELIAGAIWYQANENEKKTNIKQTALSIAEGASDTYSYFQSLPVNYRHLILNQLRESGGTRFFISINDKFISNDTLSSYRYTPWLVSQLEQELLLELTEAEDIRVAITKREDIRVFNSGIKLNELPEIWTKYSLVLGELNLPIMVIQIKMSEQEWFYIASVLPVTFSSLSTPFIEQRQFIFLGITSVLLMLCTAWIVQKELRPIKSLAKAATLMGSQLVVKEIKEEGSAEMQATVHAFNKMNRRVRAYIRDREMLFSAISHDLKTPLACLKLRTEMLDDEHTRLRFEKLLNEFDLLLKGALQCIRETDIHEEPERVDINKLLIQCAEYYNRHKPTVSFVHSNNALYFGKPVAIKRCIYNLIDNAVLYGGKVDVSLLNSDSYLVIAIRDYGPGIENKLLEKVFEPYFRCHEQDIEGSGLGLTISRSIARSHGGDLILNNHPEQGLVVELFLSRDV</sequence>
<dbReference type="RefSeq" id="WP_107348027.1">
    <property type="nucleotide sequence ID" value="NZ_PYMH01000002.1"/>
</dbReference>
<dbReference type="AlphaFoldDB" id="A0A2T3J0T4"/>
<dbReference type="InterPro" id="IPR036890">
    <property type="entry name" value="HATPase_C_sf"/>
</dbReference>
<dbReference type="CDD" id="cd00082">
    <property type="entry name" value="HisKA"/>
    <property type="match status" value="1"/>
</dbReference>
<keyword evidence="14 15" id="KW-0472">Membrane</keyword>
<keyword evidence="6" id="KW-0597">Phosphoprotein</keyword>
<dbReference type="InterPro" id="IPR003661">
    <property type="entry name" value="HisK_dim/P_dom"/>
</dbReference>
<dbReference type="PRINTS" id="PR00344">
    <property type="entry name" value="BCTRLSENSOR"/>
</dbReference>
<evidence type="ECO:0000256" key="7">
    <source>
        <dbReference type="ARBA" id="ARBA00022679"/>
    </source>
</evidence>
<dbReference type="PANTHER" id="PTHR44936">
    <property type="entry name" value="SENSOR PROTEIN CREC"/>
    <property type="match status" value="1"/>
</dbReference>
<feature type="domain" description="HAMP" evidence="17">
    <location>
        <begin position="226"/>
        <end position="275"/>
    </location>
</feature>
<dbReference type="CDD" id="cd00075">
    <property type="entry name" value="HATPase"/>
    <property type="match status" value="1"/>
</dbReference>
<keyword evidence="8 15" id="KW-0812">Transmembrane</keyword>
<keyword evidence="11" id="KW-0067">ATP-binding</keyword>
<dbReference type="SMART" id="SM00387">
    <property type="entry name" value="HATPase_c"/>
    <property type="match status" value="1"/>
</dbReference>
<dbReference type="GO" id="GO:0005886">
    <property type="term" value="C:plasma membrane"/>
    <property type="evidence" value="ECO:0007669"/>
    <property type="project" value="UniProtKB-SubCell"/>
</dbReference>
<dbReference type="InterPro" id="IPR036097">
    <property type="entry name" value="HisK_dim/P_sf"/>
</dbReference>
<feature type="transmembrane region" description="Helical" evidence="15">
    <location>
        <begin position="204"/>
        <end position="222"/>
    </location>
</feature>
<feature type="transmembrane region" description="Helical" evidence="15">
    <location>
        <begin position="12"/>
        <end position="35"/>
    </location>
</feature>
<name>A0A2T3J0T4_9GAMM</name>
<evidence type="ECO:0000256" key="11">
    <source>
        <dbReference type="ARBA" id="ARBA00022840"/>
    </source>
</evidence>
<dbReference type="OrthoDB" id="9804645at2"/>
<keyword evidence="9" id="KW-0547">Nucleotide-binding</keyword>
<dbReference type="EMBL" id="PYMH01000002">
    <property type="protein sequence ID" value="PSU34702.1"/>
    <property type="molecule type" value="Genomic_DNA"/>
</dbReference>
<evidence type="ECO:0000256" key="14">
    <source>
        <dbReference type="ARBA" id="ARBA00023136"/>
    </source>
</evidence>
<keyword evidence="5" id="KW-0997">Cell inner membrane</keyword>
<dbReference type="EC" id="2.7.13.3" evidence="3"/>
<gene>
    <name evidence="18" type="ORF">C9I99_06300</name>
</gene>
<dbReference type="InterPro" id="IPR050980">
    <property type="entry name" value="2C_sensor_his_kinase"/>
</dbReference>
<keyword evidence="12 15" id="KW-1133">Transmembrane helix</keyword>
<comment type="caution">
    <text evidence="18">The sequence shown here is derived from an EMBL/GenBank/DDBJ whole genome shotgun (WGS) entry which is preliminary data.</text>
</comment>